<evidence type="ECO:0000313" key="1">
    <source>
        <dbReference type="EMBL" id="OMO67973.1"/>
    </source>
</evidence>
<evidence type="ECO:0000313" key="2">
    <source>
        <dbReference type="Proteomes" id="UP000187203"/>
    </source>
</evidence>
<dbReference type="Proteomes" id="UP000187203">
    <property type="component" value="Unassembled WGS sequence"/>
</dbReference>
<dbReference type="PANTHER" id="PTHR34427">
    <property type="entry name" value="DUF4283 DOMAIN PROTEIN"/>
    <property type="match status" value="1"/>
</dbReference>
<protein>
    <submittedName>
        <fullName evidence="1">Uncharacterized protein</fullName>
    </submittedName>
</protein>
<dbReference type="EMBL" id="AWUE01020490">
    <property type="protein sequence ID" value="OMO67973.1"/>
    <property type="molecule type" value="Genomic_DNA"/>
</dbReference>
<gene>
    <name evidence="1" type="ORF">COLO4_29954</name>
</gene>
<reference evidence="2" key="1">
    <citation type="submission" date="2013-09" db="EMBL/GenBank/DDBJ databases">
        <title>Corchorus olitorius genome sequencing.</title>
        <authorList>
            <person name="Alam M."/>
            <person name="Haque M.S."/>
            <person name="Islam M.S."/>
            <person name="Emdad E.M."/>
            <person name="Islam M.M."/>
            <person name="Ahmed B."/>
            <person name="Halim A."/>
            <person name="Hossen Q.M.M."/>
            <person name="Hossain M.Z."/>
            <person name="Ahmed R."/>
            <person name="Khan M.M."/>
            <person name="Islam R."/>
            <person name="Rashid M.M."/>
            <person name="Khan S.A."/>
            <person name="Rahman M.S."/>
            <person name="Alam M."/>
            <person name="Yahiya A.S."/>
            <person name="Khan M.S."/>
            <person name="Azam M.S."/>
            <person name="Haque T."/>
            <person name="Lashkar M.Z.H."/>
            <person name="Akhand A.I."/>
            <person name="Morshed G."/>
            <person name="Roy S."/>
            <person name="Uddin K.S."/>
            <person name="Rabeya T."/>
            <person name="Hossain A.S."/>
            <person name="Chowdhury A."/>
            <person name="Snigdha A.R."/>
            <person name="Mortoza M.S."/>
            <person name="Matin S.A."/>
            <person name="Hoque S.M.E."/>
            <person name="Islam M.K."/>
            <person name="Roy D.K."/>
            <person name="Haider R."/>
            <person name="Moosa M.M."/>
            <person name="Elias S.M."/>
            <person name="Hasan A.M."/>
            <person name="Jahan S."/>
            <person name="Shafiuddin M."/>
            <person name="Mahmood N."/>
            <person name="Shommy N.S."/>
        </authorList>
    </citation>
    <scope>NUCLEOTIDE SEQUENCE [LARGE SCALE GENOMIC DNA]</scope>
    <source>
        <strain evidence="2">cv. O-4</strain>
    </source>
</reference>
<dbReference type="AlphaFoldDB" id="A0A1R3HCM3"/>
<comment type="caution">
    <text evidence="1">The sequence shown here is derived from an EMBL/GenBank/DDBJ whole genome shotgun (WGS) entry which is preliminary data.</text>
</comment>
<sequence length="154" mass="17871">MVTLLNEYKAIFEKWFEDISPWSKPSHLCERVVWIKLEEVPLHLWHDNFFRALANSWGDFVRVRECTMKRWNVESTWIQLKVKSKSIIPNVVMGNANGDTFRIMVSILEDDHNIFLPSRHGGCNSDYGDSSRSSVEASSSSAQHYDRMYILGST</sequence>
<accession>A0A1R3HCM3</accession>
<proteinExistence type="predicted"/>
<dbReference type="PANTHER" id="PTHR34427:SF5">
    <property type="entry name" value="DUF4283 DOMAIN-CONTAINING PROTEIN"/>
    <property type="match status" value="1"/>
</dbReference>
<dbReference type="OrthoDB" id="999103at2759"/>
<name>A0A1R3HCM3_9ROSI</name>
<keyword evidence="2" id="KW-1185">Reference proteome</keyword>
<organism evidence="1 2">
    <name type="scientific">Corchorus olitorius</name>
    <dbReference type="NCBI Taxonomy" id="93759"/>
    <lineage>
        <taxon>Eukaryota</taxon>
        <taxon>Viridiplantae</taxon>
        <taxon>Streptophyta</taxon>
        <taxon>Embryophyta</taxon>
        <taxon>Tracheophyta</taxon>
        <taxon>Spermatophyta</taxon>
        <taxon>Magnoliopsida</taxon>
        <taxon>eudicotyledons</taxon>
        <taxon>Gunneridae</taxon>
        <taxon>Pentapetalae</taxon>
        <taxon>rosids</taxon>
        <taxon>malvids</taxon>
        <taxon>Malvales</taxon>
        <taxon>Malvaceae</taxon>
        <taxon>Grewioideae</taxon>
        <taxon>Apeibeae</taxon>
        <taxon>Corchorus</taxon>
    </lineage>
</organism>